<feature type="region of interest" description="Disordered" evidence="1">
    <location>
        <begin position="70"/>
        <end position="107"/>
    </location>
</feature>
<organism evidence="3 4">
    <name type="scientific">Symbiodinium microadriaticum</name>
    <name type="common">Dinoflagellate</name>
    <name type="synonym">Zooxanthella microadriatica</name>
    <dbReference type="NCBI Taxonomy" id="2951"/>
    <lineage>
        <taxon>Eukaryota</taxon>
        <taxon>Sar</taxon>
        <taxon>Alveolata</taxon>
        <taxon>Dinophyceae</taxon>
        <taxon>Suessiales</taxon>
        <taxon>Symbiodiniaceae</taxon>
        <taxon>Symbiodinium</taxon>
    </lineage>
</organism>
<comment type="caution">
    <text evidence="3">The sequence shown here is derived from an EMBL/GenBank/DDBJ whole genome shotgun (WGS) entry which is preliminary data.</text>
</comment>
<dbReference type="Proteomes" id="UP000186817">
    <property type="component" value="Unassembled WGS sequence"/>
</dbReference>
<dbReference type="Pfam" id="PF03016">
    <property type="entry name" value="Exostosin_GT47"/>
    <property type="match status" value="1"/>
</dbReference>
<gene>
    <name evidence="3" type="primary">Ext1</name>
    <name evidence="3" type="ORF">AK812_SmicGene7376</name>
</gene>
<evidence type="ECO:0000313" key="4">
    <source>
        <dbReference type="Proteomes" id="UP000186817"/>
    </source>
</evidence>
<dbReference type="EMBL" id="LSRX01000104">
    <property type="protein sequence ID" value="OLQ09061.1"/>
    <property type="molecule type" value="Genomic_DNA"/>
</dbReference>
<keyword evidence="4" id="KW-1185">Reference proteome</keyword>
<evidence type="ECO:0000313" key="3">
    <source>
        <dbReference type="EMBL" id="OLQ09061.1"/>
    </source>
</evidence>
<evidence type="ECO:0000256" key="1">
    <source>
        <dbReference type="SAM" id="MobiDB-lite"/>
    </source>
</evidence>
<dbReference type="OrthoDB" id="424529at2759"/>
<sequence length="492" mass="56026">MQKCLRRCGRYAAVYTFGFVSSSLLWQRACQLSAVPFTGLIPFTETSSRDKVISTESFGFQAEERLELQADTQSVTTSDSPSLHFAAQSERNSSQIQTEEPGADSSDLCVASGAKAKSPFLVPPNEPPRDQYAPVFLSEELLNRTDFTIKLLKRFTGGWTVDDPAQAVFYIVCCGPLERFLQLPARTPERPYLCYDCDAVLHLERLSIMKPESPALSDTWALLSRRDFMFSSTDLRYWNIMNDSAPLLPGVTHAHHIPKVEELDQRRIRPHDPPSNFLTFQGLWNCGQLGSSFVRLNMAVMLNSTRRLPKAMKTASGEPLPLPQKNYTPPRDVFISIAGEQHNYKARRHYYALFDSAYSLVMHGHGRWSYRLMEVLSGGSIPVIMAEGWKLPYAEVIDWEQISVERPERLGLDPQSLVEGLPRDATRIAATRQRVKEVFETHLRTQERRLTVLLRSAAVWKQNWREREKDTLRMLADAYSVRSDNVLRHLSP</sequence>
<accession>A0A1Q9ENV4</accession>
<reference evidence="3 4" key="1">
    <citation type="submission" date="2016-02" db="EMBL/GenBank/DDBJ databases">
        <title>Genome analysis of coral dinoflagellate symbionts highlights evolutionary adaptations to a symbiotic lifestyle.</title>
        <authorList>
            <person name="Aranda M."/>
            <person name="Li Y."/>
            <person name="Liew Y.J."/>
            <person name="Baumgarten S."/>
            <person name="Simakov O."/>
            <person name="Wilson M."/>
            <person name="Piel J."/>
            <person name="Ashoor H."/>
            <person name="Bougouffa S."/>
            <person name="Bajic V.B."/>
            <person name="Ryu T."/>
            <person name="Ravasi T."/>
            <person name="Bayer T."/>
            <person name="Micklem G."/>
            <person name="Kim H."/>
            <person name="Bhak J."/>
            <person name="Lajeunesse T.C."/>
            <person name="Voolstra C.R."/>
        </authorList>
    </citation>
    <scope>NUCLEOTIDE SEQUENCE [LARGE SCALE GENOMIC DNA]</scope>
    <source>
        <strain evidence="3 4">CCMP2467</strain>
    </source>
</reference>
<name>A0A1Q9ENV4_SYMMI</name>
<feature type="compositionally biased region" description="Polar residues" evidence="1">
    <location>
        <begin position="70"/>
        <end position="81"/>
    </location>
</feature>
<dbReference type="InterPro" id="IPR040911">
    <property type="entry name" value="Exostosin_GT47"/>
</dbReference>
<evidence type="ECO:0000259" key="2">
    <source>
        <dbReference type="Pfam" id="PF03016"/>
    </source>
</evidence>
<dbReference type="AlphaFoldDB" id="A0A1Q9ENV4"/>
<feature type="compositionally biased region" description="Polar residues" evidence="1">
    <location>
        <begin position="89"/>
        <end position="98"/>
    </location>
</feature>
<protein>
    <submittedName>
        <fullName evidence="3">Exostosin-1</fullName>
    </submittedName>
</protein>
<feature type="domain" description="Exostosin GT47" evidence="2">
    <location>
        <begin position="341"/>
        <end position="419"/>
    </location>
</feature>
<proteinExistence type="predicted"/>